<dbReference type="PRINTS" id="PR00080">
    <property type="entry name" value="SDRFAMILY"/>
</dbReference>
<gene>
    <name evidence="2" type="ORF">GXW78_24330</name>
</gene>
<dbReference type="PANTHER" id="PTHR42879:SF2">
    <property type="entry name" value="3-OXOACYL-[ACYL-CARRIER-PROTEIN] REDUCTASE FABG"/>
    <property type="match status" value="1"/>
</dbReference>
<dbReference type="InterPro" id="IPR002347">
    <property type="entry name" value="SDR_fam"/>
</dbReference>
<dbReference type="InterPro" id="IPR036291">
    <property type="entry name" value="NAD(P)-bd_dom_sf"/>
</dbReference>
<dbReference type="Proteomes" id="UP000698752">
    <property type="component" value="Unassembled WGS sequence"/>
</dbReference>
<dbReference type="EMBL" id="JAAEDI010000034">
    <property type="protein sequence ID" value="MBR0652806.1"/>
    <property type="molecule type" value="Genomic_DNA"/>
</dbReference>
<dbReference type="Pfam" id="PF13561">
    <property type="entry name" value="adh_short_C2"/>
    <property type="match status" value="1"/>
</dbReference>
<dbReference type="InterPro" id="IPR050259">
    <property type="entry name" value="SDR"/>
</dbReference>
<comment type="similarity">
    <text evidence="1">Belongs to the short-chain dehydrogenases/reductases (SDR) family.</text>
</comment>
<dbReference type="SUPFAM" id="SSF51735">
    <property type="entry name" value="NAD(P)-binding Rossmann-fold domains"/>
    <property type="match status" value="1"/>
</dbReference>
<name>A0ABS5EP60_9PROT</name>
<proteinExistence type="inferred from homology"/>
<evidence type="ECO:0000313" key="2">
    <source>
        <dbReference type="EMBL" id="MBR0652806.1"/>
    </source>
</evidence>
<dbReference type="Gene3D" id="3.40.50.720">
    <property type="entry name" value="NAD(P)-binding Rossmann-like Domain"/>
    <property type="match status" value="1"/>
</dbReference>
<reference evidence="3" key="1">
    <citation type="journal article" date="2021" name="Syst. Appl. Microbiol.">
        <title>Roseomonas hellenica sp. nov., isolated from roots of wild-growing Alkanna tinctoria.</title>
        <authorList>
            <person name="Rat A."/>
            <person name="Naranjo H.D."/>
            <person name="Lebbe L."/>
            <person name="Cnockaert M."/>
            <person name="Krigas N."/>
            <person name="Grigoriadou K."/>
            <person name="Maloupa E."/>
            <person name="Willems A."/>
        </authorList>
    </citation>
    <scope>NUCLEOTIDE SEQUENCE [LARGE SCALE GENOMIC DNA]</scope>
    <source>
        <strain evidence="3">LMG 31159</strain>
    </source>
</reference>
<protein>
    <submittedName>
        <fullName evidence="2">SDR family oxidoreductase</fullName>
    </submittedName>
</protein>
<dbReference type="RefSeq" id="WP_211871515.1">
    <property type="nucleotide sequence ID" value="NZ_JAAEDI010000034.1"/>
</dbReference>
<evidence type="ECO:0000256" key="1">
    <source>
        <dbReference type="ARBA" id="ARBA00006484"/>
    </source>
</evidence>
<keyword evidence="3" id="KW-1185">Reference proteome</keyword>
<accession>A0ABS5EP60</accession>
<dbReference type="PRINTS" id="PR00081">
    <property type="entry name" value="GDHRDH"/>
</dbReference>
<evidence type="ECO:0000313" key="3">
    <source>
        <dbReference type="Proteomes" id="UP000698752"/>
    </source>
</evidence>
<organism evidence="2 3">
    <name type="scientific">Neoroseomonas terrae</name>
    <dbReference type="NCBI Taxonomy" id="424799"/>
    <lineage>
        <taxon>Bacteria</taxon>
        <taxon>Pseudomonadati</taxon>
        <taxon>Pseudomonadota</taxon>
        <taxon>Alphaproteobacteria</taxon>
        <taxon>Acetobacterales</taxon>
        <taxon>Acetobacteraceae</taxon>
        <taxon>Neoroseomonas</taxon>
    </lineage>
</organism>
<sequence length="249" mass="25523">MTQQRRTALITGAGRNIGRAVALGLAQDGLNVVVNGSSNRAACEAVANAARAFGVEAAVVMGDVGSEAECSRIAAEATARFGAVDVLVNNAALRPAKPFLEMTEAEWRRVMSVDLDAAVWLSRACLPGMVARGWGRIVNFTGMNAMHGYAGRAPVSVAKHGVWGLTKALGKEFGPKGITVNAVSPGPIAADDADAQAVPADYRAAAVAKVPLGREGTPAEVAAVARMLVSDAGAYVNAQMLQVNGGAQT</sequence>
<comment type="caution">
    <text evidence="2">The sequence shown here is derived from an EMBL/GenBank/DDBJ whole genome shotgun (WGS) entry which is preliminary data.</text>
</comment>
<dbReference type="PANTHER" id="PTHR42879">
    <property type="entry name" value="3-OXOACYL-(ACYL-CARRIER-PROTEIN) REDUCTASE"/>
    <property type="match status" value="1"/>
</dbReference>